<feature type="transmembrane region" description="Helical" evidence="1">
    <location>
        <begin position="38"/>
        <end position="58"/>
    </location>
</feature>
<proteinExistence type="predicted"/>
<evidence type="ECO:0000256" key="1">
    <source>
        <dbReference type="SAM" id="Phobius"/>
    </source>
</evidence>
<comment type="caution">
    <text evidence="2">The sequence shown here is derived from an EMBL/GenBank/DDBJ whole genome shotgun (WGS) entry which is preliminary data.</text>
</comment>
<reference evidence="2 3" key="1">
    <citation type="submission" date="2021-02" db="EMBL/GenBank/DDBJ databases">
        <authorList>
            <person name="Jung H.S."/>
            <person name="Chun B.H."/>
            <person name="Jeon C.O."/>
        </authorList>
    </citation>
    <scope>NUCLEOTIDE SEQUENCE [LARGE SCALE GENOMIC DNA]</scope>
    <source>
        <strain evidence="2 3">LMG 25203</strain>
    </source>
</reference>
<gene>
    <name evidence="2" type="ORF">H9X54_008765</name>
</gene>
<protein>
    <submittedName>
        <fullName evidence="2">Uncharacterized protein</fullName>
    </submittedName>
</protein>
<keyword evidence="1" id="KW-0812">Transmembrane</keyword>
<dbReference type="RefSeq" id="WP_204158749.1">
    <property type="nucleotide sequence ID" value="NZ_JACSOD020000478.1"/>
</dbReference>
<accession>A0ABS2CWQ7</accession>
<sequence>MKAYKRIICKNYTPNGVVVVDVVPTVDETIKVVFREELYLKLLTIIFFKYIVFIFKLLH</sequence>
<name>A0ABS2CWQ7_9FLAO</name>
<evidence type="ECO:0000313" key="2">
    <source>
        <dbReference type="EMBL" id="MBM6499388.1"/>
    </source>
</evidence>
<dbReference type="EMBL" id="JACSOD020000478">
    <property type="protein sequence ID" value="MBM6499388.1"/>
    <property type="molecule type" value="Genomic_DNA"/>
</dbReference>
<organism evidence="2 3">
    <name type="scientific">Flavobacterium macrobrachii</name>
    <dbReference type="NCBI Taxonomy" id="591204"/>
    <lineage>
        <taxon>Bacteria</taxon>
        <taxon>Pseudomonadati</taxon>
        <taxon>Bacteroidota</taxon>
        <taxon>Flavobacteriia</taxon>
        <taxon>Flavobacteriales</taxon>
        <taxon>Flavobacteriaceae</taxon>
        <taxon>Flavobacterium</taxon>
    </lineage>
</organism>
<keyword evidence="3" id="KW-1185">Reference proteome</keyword>
<evidence type="ECO:0000313" key="3">
    <source>
        <dbReference type="Proteomes" id="UP000759529"/>
    </source>
</evidence>
<keyword evidence="1" id="KW-0472">Membrane</keyword>
<dbReference type="Proteomes" id="UP000759529">
    <property type="component" value="Unassembled WGS sequence"/>
</dbReference>
<keyword evidence="1" id="KW-1133">Transmembrane helix</keyword>